<keyword evidence="1" id="KW-0812">Transmembrane</keyword>
<dbReference type="PROSITE" id="PS50837">
    <property type="entry name" value="NACHT"/>
    <property type="match status" value="1"/>
</dbReference>
<dbReference type="InterPro" id="IPR027417">
    <property type="entry name" value="P-loop_NTPase"/>
</dbReference>
<dbReference type="InterPro" id="IPR045430">
    <property type="entry name" value="EAD1"/>
</dbReference>
<dbReference type="RefSeq" id="WP_208352018.1">
    <property type="nucleotide sequence ID" value="NZ_JAALHA020000018.1"/>
</dbReference>
<dbReference type="Gene3D" id="3.40.50.300">
    <property type="entry name" value="P-loop containing nucleotide triphosphate hydrolases"/>
    <property type="match status" value="1"/>
</dbReference>
<dbReference type="Proteomes" id="UP000667802">
    <property type="component" value="Unassembled WGS sequence"/>
</dbReference>
<sequence>MKNIELSGKQRQELESALIDAFPTTLKLERMLSFGLERNLRAIAGEGSLQDIVFRLIQVAESQGWLEDLICAALNLNPRNARLRDVARELIPNYLKGSSEALSSAEHSRIRQDLLKRVNSEVKGRIKSSLHNQVYVVLDVEQNPSRIELPWEGEIKVPNKPKILLKDTDIITVFDEPDIEGRLLILGQPGSGKTTMLLKLAEALVERAKDEFTSPIPVLFSLSSWKNDNQNIKDWLVVQLNDKYGLRKDISKQWVENQDIIPLLDGLDEIAAECQEKCILKINEFLHPTNWNNPVVVCSRTEEYQIYKRLLQLNNSLELHSFTSQQVYQYLESTNNLQLLHSISQDDYLNELAKIPFFLNIIVISAQEISLEKWQRFKCSKERLNHLFDAYVNTMLQRPYKGGQPKPEKTKKWLSWLAQRLIEENTTEFFIEKIQPDWLNNNFMKFVYTVIVWIPIGTLILVAILVIATMGTVLAYAWTLRQIITLITQILERISRIFKPILLLYKLFALISGSLIFIDLVMFDKLFDQMSHELITYKIQPVEIIDISINTINNFFKILITWLILGLITGSVLWWAVGNIYGLSGGLIYGLTYGLIYGLIYELNGTESVDKTIPNQSIRKSFVNTIIISLSTFLLVSILVFIGLIVIGGKPDNIASFSLLMGLFFGVFIGISKSGTPAIKHFVLRVILWSSDYAPWNYAKFLDYCTDRLFLQRVGGGYRFMHDLLRQHFAKSYKQNS</sequence>
<proteinExistence type="predicted"/>
<name>A0AAP5IBG4_9CYAN</name>
<feature type="transmembrane region" description="Helical" evidence="1">
    <location>
        <begin position="503"/>
        <end position="523"/>
    </location>
</feature>
<feature type="transmembrane region" description="Helical" evidence="1">
    <location>
        <begin position="555"/>
        <end position="577"/>
    </location>
</feature>
<feature type="domain" description="NACHT" evidence="2">
    <location>
        <begin position="181"/>
        <end position="273"/>
    </location>
</feature>
<dbReference type="PANTHER" id="PTHR46312">
    <property type="entry name" value="NACHT DOMAIN-CONTAINING PROTEIN"/>
    <property type="match status" value="1"/>
</dbReference>
<feature type="transmembrane region" description="Helical" evidence="1">
    <location>
        <begin position="446"/>
        <end position="466"/>
    </location>
</feature>
<dbReference type="PANTHER" id="PTHR46312:SF2">
    <property type="entry name" value="NUCLEOTIDE-BINDING OLIGOMERIZATION DOMAIN-CONTAINING PROTEIN 2-LIKE"/>
    <property type="match status" value="1"/>
</dbReference>
<reference evidence="4" key="1">
    <citation type="journal article" date="2021" name="Science">
        <title>Hunting the eagle killer: A cyanobacterial neurotoxin causes vacuolar myelinopathy.</title>
        <authorList>
            <person name="Breinlinger S."/>
            <person name="Phillips T.J."/>
            <person name="Haram B.N."/>
            <person name="Mares J."/>
            <person name="Martinez Yerena J.A."/>
            <person name="Hrouzek P."/>
            <person name="Sobotka R."/>
            <person name="Henderson W.M."/>
            <person name="Schmieder P."/>
            <person name="Williams S.M."/>
            <person name="Lauderdale J.D."/>
            <person name="Wilde H.D."/>
            <person name="Gerrin W."/>
            <person name="Kust A."/>
            <person name="Washington J.W."/>
            <person name="Wagner C."/>
            <person name="Geier B."/>
            <person name="Liebeke M."/>
            <person name="Enke H."/>
            <person name="Niedermeyer T.H.J."/>
            <person name="Wilde S.B."/>
        </authorList>
    </citation>
    <scope>NUCLEOTIDE SEQUENCE [LARGE SCALE GENOMIC DNA]</scope>
    <source>
        <strain evidence="4">Thurmond2011</strain>
    </source>
</reference>
<feature type="transmembrane region" description="Helical" evidence="1">
    <location>
        <begin position="583"/>
        <end position="601"/>
    </location>
</feature>
<dbReference type="Pfam" id="PF05729">
    <property type="entry name" value="NACHT"/>
    <property type="match status" value="1"/>
</dbReference>
<comment type="caution">
    <text evidence="3">The sequence shown here is derived from an EMBL/GenBank/DDBJ whole genome shotgun (WGS) entry which is preliminary data.</text>
</comment>
<feature type="transmembrane region" description="Helical" evidence="1">
    <location>
        <begin position="654"/>
        <end position="671"/>
    </location>
</feature>
<dbReference type="AlphaFoldDB" id="A0AAP5IBG4"/>
<evidence type="ECO:0000259" key="2">
    <source>
        <dbReference type="PROSITE" id="PS50837"/>
    </source>
</evidence>
<dbReference type="Pfam" id="PF19955">
    <property type="entry name" value="EAD1"/>
    <property type="match status" value="1"/>
</dbReference>
<keyword evidence="4" id="KW-1185">Reference proteome</keyword>
<dbReference type="EMBL" id="JAALHA020000018">
    <property type="protein sequence ID" value="MDR9898480.1"/>
    <property type="molecule type" value="Genomic_DNA"/>
</dbReference>
<evidence type="ECO:0000256" key="1">
    <source>
        <dbReference type="SAM" id="Phobius"/>
    </source>
</evidence>
<gene>
    <name evidence="3" type="ORF">G7B40_028555</name>
</gene>
<feature type="transmembrane region" description="Helical" evidence="1">
    <location>
        <begin position="622"/>
        <end position="648"/>
    </location>
</feature>
<protein>
    <submittedName>
        <fullName evidence="3">Effector-associated domain EAD1-containing protein</fullName>
    </submittedName>
</protein>
<dbReference type="InterPro" id="IPR007111">
    <property type="entry name" value="NACHT_NTPase"/>
</dbReference>
<evidence type="ECO:0000313" key="4">
    <source>
        <dbReference type="Proteomes" id="UP000667802"/>
    </source>
</evidence>
<organism evidence="3 4">
    <name type="scientific">Aetokthonos hydrillicola Thurmond2011</name>
    <dbReference type="NCBI Taxonomy" id="2712845"/>
    <lineage>
        <taxon>Bacteria</taxon>
        <taxon>Bacillati</taxon>
        <taxon>Cyanobacteriota</taxon>
        <taxon>Cyanophyceae</taxon>
        <taxon>Nostocales</taxon>
        <taxon>Hapalosiphonaceae</taxon>
        <taxon>Aetokthonos</taxon>
    </lineage>
</organism>
<keyword evidence="1" id="KW-0472">Membrane</keyword>
<accession>A0AAP5IBG4</accession>
<keyword evidence="1" id="KW-1133">Transmembrane helix</keyword>
<evidence type="ECO:0000313" key="3">
    <source>
        <dbReference type="EMBL" id="MDR9898480.1"/>
    </source>
</evidence>
<dbReference type="SUPFAM" id="SSF52540">
    <property type="entry name" value="P-loop containing nucleoside triphosphate hydrolases"/>
    <property type="match status" value="1"/>
</dbReference>